<comment type="caution">
    <text evidence="1">The sequence shown here is derived from an EMBL/GenBank/DDBJ whole genome shotgun (WGS) entry which is preliminary data.</text>
</comment>
<keyword evidence="2" id="KW-1185">Reference proteome</keyword>
<dbReference type="AlphaFoldDB" id="A0A923L0D9"/>
<evidence type="ECO:0000313" key="2">
    <source>
        <dbReference type="Proteomes" id="UP000659630"/>
    </source>
</evidence>
<name>A0A923L0D9_9FIRM</name>
<dbReference type="RefSeq" id="WP_186886657.1">
    <property type="nucleotide sequence ID" value="NZ_JACONZ010000001.1"/>
</dbReference>
<dbReference type="Proteomes" id="UP000659630">
    <property type="component" value="Unassembled WGS sequence"/>
</dbReference>
<dbReference type="EMBL" id="JACONZ010000001">
    <property type="protein sequence ID" value="MBC5580295.1"/>
    <property type="molecule type" value="Genomic_DNA"/>
</dbReference>
<organism evidence="1 2">
    <name type="scientific">Anaerofilum hominis</name>
    <dbReference type="NCBI Taxonomy" id="2763016"/>
    <lineage>
        <taxon>Bacteria</taxon>
        <taxon>Bacillati</taxon>
        <taxon>Bacillota</taxon>
        <taxon>Clostridia</taxon>
        <taxon>Eubacteriales</taxon>
        <taxon>Oscillospiraceae</taxon>
        <taxon>Anaerofilum</taxon>
    </lineage>
</organism>
<gene>
    <name evidence="1" type="ORF">H8S23_02130</name>
</gene>
<protein>
    <submittedName>
        <fullName evidence="1">Uncharacterized protein</fullName>
    </submittedName>
</protein>
<reference evidence="1" key="1">
    <citation type="submission" date="2020-08" db="EMBL/GenBank/DDBJ databases">
        <title>Genome public.</title>
        <authorList>
            <person name="Liu C."/>
            <person name="Sun Q."/>
        </authorList>
    </citation>
    <scope>NUCLEOTIDE SEQUENCE</scope>
    <source>
        <strain evidence="1">BX8</strain>
    </source>
</reference>
<accession>A0A923L0D9</accession>
<proteinExistence type="predicted"/>
<sequence length="77" mass="9058">MEREVIRPAWMDWLYASKPILGDLSYDLYFADEEKRNAQMTQEQETVYQAQAMLQYDLMFGKQYAAPSLYEKALPPA</sequence>
<evidence type="ECO:0000313" key="1">
    <source>
        <dbReference type="EMBL" id="MBC5580295.1"/>
    </source>
</evidence>